<dbReference type="Proteomes" id="UP001465976">
    <property type="component" value="Unassembled WGS sequence"/>
</dbReference>
<dbReference type="EMBL" id="JBAHYK010003959">
    <property type="protein sequence ID" value="KAL0563090.1"/>
    <property type="molecule type" value="Genomic_DNA"/>
</dbReference>
<comment type="caution">
    <text evidence="2">The sequence shown here is derived from an EMBL/GenBank/DDBJ whole genome shotgun (WGS) entry which is preliminary data.</text>
</comment>
<evidence type="ECO:0000313" key="3">
    <source>
        <dbReference type="Proteomes" id="UP001465976"/>
    </source>
</evidence>
<accession>A0ABR3EJS0</accession>
<feature type="compositionally biased region" description="Pro residues" evidence="1">
    <location>
        <begin position="222"/>
        <end position="242"/>
    </location>
</feature>
<sequence length="402" mass="43216">MEDEEPKSTKRKRGKSKGGVKGKGKGAVKPKLKEKKKGSSSKKAAAHDQETAESDFSLEFEDDSGGEALVAGVGMDDEEAAVEGVGRGDGKQGELEDEGVEGGEGADDEEDELNEDRPRGPPMSAYEMAREANIERIRNIWEDLGGPQAFSQLKHSLTQPPRPLPKPKRKTKDPIDIAPSSIVTRSQRNSHRGSPLNKAASSSSMPSPDQALSTENAVPDKPLSPLPPDENDPILPPSPDQPLRPESTVSDEPLPQHLSANDAPSPSPPPENPPSPTVQEIEPRDPSEPSQPMEGVVMAPVAQSPSEHQPNHRPGPSQTIPPPPAVHLSPPSPSHASSPHVVLPNPASSCLLFLEVFRGVNVDFDPALDMIHPSAYDRKKKELIRKLGEWLFKMPAGCAYET</sequence>
<evidence type="ECO:0000313" key="2">
    <source>
        <dbReference type="EMBL" id="KAL0563090.1"/>
    </source>
</evidence>
<feature type="compositionally biased region" description="Pro residues" evidence="1">
    <location>
        <begin position="319"/>
        <end position="333"/>
    </location>
</feature>
<feature type="compositionally biased region" description="Pro residues" evidence="1">
    <location>
        <begin position="265"/>
        <end position="276"/>
    </location>
</feature>
<name>A0ABR3EJS0_9AGAR</name>
<feature type="compositionally biased region" description="Basic residues" evidence="1">
    <location>
        <begin position="9"/>
        <end position="40"/>
    </location>
</feature>
<feature type="compositionally biased region" description="Acidic residues" evidence="1">
    <location>
        <begin position="95"/>
        <end position="114"/>
    </location>
</feature>
<gene>
    <name evidence="2" type="ORF">V5O48_018987</name>
</gene>
<dbReference type="PRINTS" id="PR01217">
    <property type="entry name" value="PRICHEXTENSN"/>
</dbReference>
<evidence type="ECO:0000256" key="1">
    <source>
        <dbReference type="SAM" id="MobiDB-lite"/>
    </source>
</evidence>
<keyword evidence="3" id="KW-1185">Reference proteome</keyword>
<feature type="compositionally biased region" description="Acidic residues" evidence="1">
    <location>
        <begin position="51"/>
        <end position="65"/>
    </location>
</feature>
<reference evidence="2 3" key="1">
    <citation type="submission" date="2024-02" db="EMBL/GenBank/DDBJ databases">
        <title>A draft genome for the cacao thread blight pathogen Marasmius crinis-equi.</title>
        <authorList>
            <person name="Cohen S.P."/>
            <person name="Baruah I.K."/>
            <person name="Amoako-Attah I."/>
            <person name="Bukari Y."/>
            <person name="Meinhardt L.W."/>
            <person name="Bailey B.A."/>
        </authorList>
    </citation>
    <scope>NUCLEOTIDE SEQUENCE [LARGE SCALE GENOMIC DNA]</scope>
    <source>
        <strain evidence="2 3">GH-76</strain>
    </source>
</reference>
<protein>
    <submittedName>
        <fullName evidence="2">Uncharacterized protein</fullName>
    </submittedName>
</protein>
<organism evidence="2 3">
    <name type="scientific">Marasmius crinis-equi</name>
    <dbReference type="NCBI Taxonomy" id="585013"/>
    <lineage>
        <taxon>Eukaryota</taxon>
        <taxon>Fungi</taxon>
        <taxon>Dikarya</taxon>
        <taxon>Basidiomycota</taxon>
        <taxon>Agaricomycotina</taxon>
        <taxon>Agaricomycetes</taxon>
        <taxon>Agaricomycetidae</taxon>
        <taxon>Agaricales</taxon>
        <taxon>Marasmiineae</taxon>
        <taxon>Marasmiaceae</taxon>
        <taxon>Marasmius</taxon>
    </lineage>
</organism>
<feature type="compositionally biased region" description="Polar residues" evidence="1">
    <location>
        <begin position="199"/>
        <end position="216"/>
    </location>
</feature>
<feature type="region of interest" description="Disordered" evidence="1">
    <location>
        <begin position="151"/>
        <end position="341"/>
    </location>
</feature>
<feature type="region of interest" description="Disordered" evidence="1">
    <location>
        <begin position="1"/>
        <end position="130"/>
    </location>
</feature>
<proteinExistence type="predicted"/>